<dbReference type="Gene3D" id="3.60.15.10">
    <property type="entry name" value="Ribonuclease Z/Hydroxyacylglutathione hydrolase-like"/>
    <property type="match status" value="1"/>
</dbReference>
<keyword evidence="4" id="KW-0862">Zinc</keyword>
<comment type="similarity">
    <text evidence="1">Belongs to the metallo-beta-lactamase superfamily.</text>
</comment>
<evidence type="ECO:0000256" key="1">
    <source>
        <dbReference type="ARBA" id="ARBA00007749"/>
    </source>
</evidence>
<name>A0A3R8T3K9_9BURK</name>
<dbReference type="AlphaFoldDB" id="A0A3R8T3K9"/>
<dbReference type="InterPro" id="IPR001279">
    <property type="entry name" value="Metallo-B-lactamas"/>
</dbReference>
<dbReference type="PANTHER" id="PTHR42978">
    <property type="entry name" value="QUORUM-QUENCHING LACTONASE YTNP-RELATED-RELATED"/>
    <property type="match status" value="1"/>
</dbReference>
<evidence type="ECO:0000259" key="5">
    <source>
        <dbReference type="SMART" id="SM00849"/>
    </source>
</evidence>
<gene>
    <name evidence="6" type="ORF">EIP75_07140</name>
</gene>
<evidence type="ECO:0000313" key="7">
    <source>
        <dbReference type="Proteomes" id="UP000269265"/>
    </source>
</evidence>
<evidence type="ECO:0000256" key="2">
    <source>
        <dbReference type="ARBA" id="ARBA00022723"/>
    </source>
</evidence>
<evidence type="ECO:0000256" key="3">
    <source>
        <dbReference type="ARBA" id="ARBA00022801"/>
    </source>
</evidence>
<dbReference type="Pfam" id="PF00753">
    <property type="entry name" value="Lactamase_B"/>
    <property type="match status" value="1"/>
</dbReference>
<dbReference type="SMART" id="SM00849">
    <property type="entry name" value="Lactamase_B"/>
    <property type="match status" value="1"/>
</dbReference>
<proteinExistence type="inferred from homology"/>
<dbReference type="InterPro" id="IPR036866">
    <property type="entry name" value="RibonucZ/Hydroxyglut_hydro"/>
</dbReference>
<sequence>MKVHHLDCGSMCPLGRRLIHGEGGWLAPATLCCHCLLIEGRNSLILVDTGLGTGDVANPARLGAAFNAVVRPRLLMEETALHQIRALGLDPGDVRHLVPTHLDLDHAGGLGDFPLAQVHVHAPELQAALERPTLHEKSRYIPAQWAHGPQWASHNVNGDTWMGFDAVRALPDTDEEVLLVPLTGHTRGHTGVAVRTGDGWLLHCGDAYFFRGEMDEDPHCPAGLRIFQSLVQMDSTQRLANQRRLRELKRDHGREVTLFCAHDPVELLAMVDRPLTAAETAVAA</sequence>
<dbReference type="InterPro" id="IPR051013">
    <property type="entry name" value="MBL_superfamily_lactonases"/>
</dbReference>
<dbReference type="CDD" id="cd07742">
    <property type="entry name" value="metallo-hydrolase-like_MBL-fold"/>
    <property type="match status" value="1"/>
</dbReference>
<keyword evidence="7" id="KW-1185">Reference proteome</keyword>
<keyword evidence="3 6" id="KW-0378">Hydrolase</keyword>
<evidence type="ECO:0000256" key="4">
    <source>
        <dbReference type="ARBA" id="ARBA00022833"/>
    </source>
</evidence>
<keyword evidence="2" id="KW-0479">Metal-binding</keyword>
<feature type="domain" description="Metallo-beta-lactamase" evidence="5">
    <location>
        <begin position="32"/>
        <end position="262"/>
    </location>
</feature>
<dbReference type="GO" id="GO:0046872">
    <property type="term" value="F:metal ion binding"/>
    <property type="evidence" value="ECO:0007669"/>
    <property type="project" value="UniProtKB-KW"/>
</dbReference>
<dbReference type="PANTHER" id="PTHR42978:SF3">
    <property type="entry name" value="BLR3078 PROTEIN"/>
    <property type="match status" value="1"/>
</dbReference>
<accession>A0A3R8T3K9</accession>
<organism evidence="6 7">
    <name type="scientific">Aquabacterium soli</name>
    <dbReference type="NCBI Taxonomy" id="2493092"/>
    <lineage>
        <taxon>Bacteria</taxon>
        <taxon>Pseudomonadati</taxon>
        <taxon>Pseudomonadota</taxon>
        <taxon>Betaproteobacteria</taxon>
        <taxon>Burkholderiales</taxon>
        <taxon>Aquabacterium</taxon>
    </lineage>
</organism>
<dbReference type="Proteomes" id="UP000269265">
    <property type="component" value="Unassembled WGS sequence"/>
</dbReference>
<dbReference type="EMBL" id="RSED01000004">
    <property type="protein sequence ID" value="RRS05373.1"/>
    <property type="molecule type" value="Genomic_DNA"/>
</dbReference>
<protein>
    <submittedName>
        <fullName evidence="6">MBL fold metallo-hydrolase</fullName>
    </submittedName>
</protein>
<dbReference type="GO" id="GO:0016787">
    <property type="term" value="F:hydrolase activity"/>
    <property type="evidence" value="ECO:0007669"/>
    <property type="project" value="UniProtKB-KW"/>
</dbReference>
<dbReference type="OrthoDB" id="5443440at2"/>
<dbReference type="SUPFAM" id="SSF56281">
    <property type="entry name" value="Metallo-hydrolase/oxidoreductase"/>
    <property type="match status" value="1"/>
</dbReference>
<evidence type="ECO:0000313" key="6">
    <source>
        <dbReference type="EMBL" id="RRS05373.1"/>
    </source>
</evidence>
<reference evidence="6 7" key="1">
    <citation type="submission" date="2018-12" db="EMBL/GenBank/DDBJ databases">
        <title>The whole draft genome of Aquabacterium sp. SJQ9.</title>
        <authorList>
            <person name="Sun L."/>
            <person name="Gao X."/>
            <person name="Chen W."/>
            <person name="Huang K."/>
        </authorList>
    </citation>
    <scope>NUCLEOTIDE SEQUENCE [LARGE SCALE GENOMIC DNA]</scope>
    <source>
        <strain evidence="6 7">SJQ9</strain>
    </source>
</reference>
<comment type="caution">
    <text evidence="6">The sequence shown here is derived from an EMBL/GenBank/DDBJ whole genome shotgun (WGS) entry which is preliminary data.</text>
</comment>